<dbReference type="InterPro" id="IPR039420">
    <property type="entry name" value="WalR-like"/>
</dbReference>
<dbReference type="InterPro" id="IPR011006">
    <property type="entry name" value="CheY-like_superfamily"/>
</dbReference>
<dbReference type="PRINTS" id="PR00038">
    <property type="entry name" value="HTHLUXR"/>
</dbReference>
<dbReference type="Pfam" id="PF00072">
    <property type="entry name" value="Response_reg"/>
    <property type="match status" value="1"/>
</dbReference>
<reference evidence="6 7" key="1">
    <citation type="submission" date="2018-02" db="EMBL/GenBank/DDBJ databases">
        <title>FDA/CDC Antimicrobial Resistant Isolate Bank Genome Sequencing.</title>
        <authorList>
            <person name="Benahmed F.H."/>
            <person name="Lutgring J.D."/>
            <person name="Yoo B."/>
            <person name="Machado M."/>
            <person name="Brown A."/>
            <person name="McAllister G."/>
            <person name="Perry A."/>
            <person name="Halpin A.L."/>
            <person name="Vavikolanu K."/>
            <person name="Ott S."/>
            <person name="Zhao X."/>
            <person name="Tallon L.J."/>
            <person name="Sadzewicz L."/>
            <person name="Aluvathingal J."/>
            <person name="Nadendla S."/>
            <person name="Voskania-kordi A."/>
            <person name="Simonyan V."/>
            <person name="Patel J."/>
            <person name="Shawar R.M."/>
        </authorList>
    </citation>
    <scope>NUCLEOTIDE SEQUENCE [LARGE SCALE GENOMIC DNA]</scope>
    <source>
        <strain evidence="6 7">AR_0356</strain>
    </source>
</reference>
<evidence type="ECO:0000313" key="7">
    <source>
        <dbReference type="Proteomes" id="UP000238390"/>
    </source>
</evidence>
<evidence type="ECO:0000256" key="2">
    <source>
        <dbReference type="ARBA" id="ARBA00023125"/>
    </source>
</evidence>
<gene>
    <name evidence="6" type="ORF">CSB93_1204</name>
</gene>
<evidence type="ECO:0000256" key="1">
    <source>
        <dbReference type="ARBA" id="ARBA00022553"/>
    </source>
</evidence>
<dbReference type="GO" id="GO:0003677">
    <property type="term" value="F:DNA binding"/>
    <property type="evidence" value="ECO:0007669"/>
    <property type="project" value="UniProtKB-KW"/>
</dbReference>
<dbReference type="PROSITE" id="PS50110">
    <property type="entry name" value="RESPONSE_REGULATORY"/>
    <property type="match status" value="1"/>
</dbReference>
<dbReference type="SUPFAM" id="SSF46894">
    <property type="entry name" value="C-terminal effector domain of the bipartite response regulators"/>
    <property type="match status" value="1"/>
</dbReference>
<dbReference type="Gene3D" id="3.40.50.2300">
    <property type="match status" value="1"/>
</dbReference>
<dbReference type="InterPro" id="IPR000792">
    <property type="entry name" value="Tscrpt_reg_LuxR_C"/>
</dbReference>
<dbReference type="InterPro" id="IPR016032">
    <property type="entry name" value="Sig_transdc_resp-reg_C-effctor"/>
</dbReference>
<dbReference type="CDD" id="cd06170">
    <property type="entry name" value="LuxR_C_like"/>
    <property type="match status" value="1"/>
</dbReference>
<keyword evidence="1" id="KW-0597">Phosphoprotein</keyword>
<proteinExistence type="predicted"/>
<keyword evidence="2" id="KW-0238">DNA-binding</keyword>
<dbReference type="Pfam" id="PF00196">
    <property type="entry name" value="GerE"/>
    <property type="match status" value="1"/>
</dbReference>
<organism evidence="6 7">
    <name type="scientific">Pseudomonas paraeruginosa</name>
    <dbReference type="NCBI Taxonomy" id="2994495"/>
    <lineage>
        <taxon>Bacteria</taxon>
        <taxon>Pseudomonadati</taxon>
        <taxon>Pseudomonadota</taxon>
        <taxon>Gammaproteobacteria</taxon>
        <taxon>Pseudomonadales</taxon>
        <taxon>Pseudomonadaceae</taxon>
        <taxon>Pseudomonas</taxon>
    </lineage>
</organism>
<dbReference type="SMART" id="SM00421">
    <property type="entry name" value="HTH_LUXR"/>
    <property type="match status" value="1"/>
</dbReference>
<dbReference type="PROSITE" id="PS50043">
    <property type="entry name" value="HTH_LUXR_2"/>
    <property type="match status" value="1"/>
</dbReference>
<protein>
    <submittedName>
        <fullName evidence="6">Bacterial regulatory, luxR family protein</fullName>
    </submittedName>
</protein>
<evidence type="ECO:0000256" key="3">
    <source>
        <dbReference type="PROSITE-ProRule" id="PRU00169"/>
    </source>
</evidence>
<feature type="domain" description="Response regulatory" evidence="5">
    <location>
        <begin position="1"/>
        <end position="92"/>
    </location>
</feature>
<dbReference type="CDD" id="cd17535">
    <property type="entry name" value="REC_NarL-like"/>
    <property type="match status" value="1"/>
</dbReference>
<evidence type="ECO:0000313" key="6">
    <source>
        <dbReference type="EMBL" id="AVK03443.1"/>
    </source>
</evidence>
<evidence type="ECO:0000259" key="5">
    <source>
        <dbReference type="PROSITE" id="PS50110"/>
    </source>
</evidence>
<keyword evidence="7" id="KW-1185">Reference proteome</keyword>
<dbReference type="GO" id="GO:0000160">
    <property type="term" value="P:phosphorelay signal transduction system"/>
    <property type="evidence" value="ECO:0007669"/>
    <property type="project" value="InterPro"/>
</dbReference>
<dbReference type="PROSITE" id="PS00622">
    <property type="entry name" value="HTH_LUXR_1"/>
    <property type="match status" value="1"/>
</dbReference>
<feature type="domain" description="HTH luxR-type" evidence="4">
    <location>
        <begin position="112"/>
        <end position="177"/>
    </location>
</feature>
<evidence type="ECO:0000259" key="4">
    <source>
        <dbReference type="PROSITE" id="PS50043"/>
    </source>
</evidence>
<sequence length="181" mass="19773">MTLAQADDGEQALFLIETLKPDIAILEVALPRLSGIEIAQRISRMEIETCIVILTSCEDPLVAVSTVEAGASAYVLKKAPFDALVAALHTVVTGGTFISPELRGQFRELGRKGVRNITLSSREREVIRLIACGKSAKEVAKALDISPRTVDTYKERMMKKIQAHGVADIVRYAIRIGVIDR</sequence>
<dbReference type="Proteomes" id="UP000238390">
    <property type="component" value="Chromosome"/>
</dbReference>
<dbReference type="PANTHER" id="PTHR43214">
    <property type="entry name" value="TWO-COMPONENT RESPONSE REGULATOR"/>
    <property type="match status" value="1"/>
</dbReference>
<name>A0A2R3INH5_9PSED</name>
<dbReference type="GO" id="GO:0006355">
    <property type="term" value="P:regulation of DNA-templated transcription"/>
    <property type="evidence" value="ECO:0007669"/>
    <property type="project" value="InterPro"/>
</dbReference>
<dbReference type="EMBL" id="CP027169">
    <property type="protein sequence ID" value="AVK03443.1"/>
    <property type="molecule type" value="Genomic_DNA"/>
</dbReference>
<comment type="caution">
    <text evidence="3">Lacks conserved residue(s) required for the propagation of feature annotation.</text>
</comment>
<accession>A0A2R3INH5</accession>
<dbReference type="AlphaFoldDB" id="A0A2R3INH5"/>
<dbReference type="SUPFAM" id="SSF52172">
    <property type="entry name" value="CheY-like"/>
    <property type="match status" value="1"/>
</dbReference>
<dbReference type="InterPro" id="IPR001789">
    <property type="entry name" value="Sig_transdc_resp-reg_receiver"/>
</dbReference>
<dbReference type="InterPro" id="IPR058245">
    <property type="entry name" value="NreC/VraR/RcsB-like_REC"/>
</dbReference>